<gene>
    <name evidence="1" type="ORF">ACFSYS_16830</name>
</gene>
<dbReference type="RefSeq" id="WP_251740100.1">
    <property type="nucleotide sequence ID" value="NZ_JBHUOJ010000037.1"/>
</dbReference>
<evidence type="ECO:0000313" key="1">
    <source>
        <dbReference type="EMBL" id="MFD2834959.1"/>
    </source>
</evidence>
<comment type="caution">
    <text evidence="1">The sequence shown here is derived from an EMBL/GenBank/DDBJ whole genome shotgun (WGS) entry which is preliminary data.</text>
</comment>
<protein>
    <submittedName>
        <fullName evidence="1">DUF5686 family protein</fullName>
    </submittedName>
</protein>
<dbReference type="EMBL" id="JBHUOJ010000037">
    <property type="protein sequence ID" value="MFD2834959.1"/>
    <property type="molecule type" value="Genomic_DNA"/>
</dbReference>
<dbReference type="SUPFAM" id="SSF49464">
    <property type="entry name" value="Carboxypeptidase regulatory domain-like"/>
    <property type="match status" value="1"/>
</dbReference>
<organism evidence="1 2">
    <name type="scientific">Christiangramia antarctica</name>
    <dbReference type="NCBI Taxonomy" id="2058158"/>
    <lineage>
        <taxon>Bacteria</taxon>
        <taxon>Pseudomonadati</taxon>
        <taxon>Bacteroidota</taxon>
        <taxon>Flavobacteriia</taxon>
        <taxon>Flavobacteriales</taxon>
        <taxon>Flavobacteriaceae</taxon>
        <taxon>Christiangramia</taxon>
    </lineage>
</organism>
<dbReference type="InterPro" id="IPR008969">
    <property type="entry name" value="CarboxyPept-like_regulatory"/>
</dbReference>
<dbReference type="Pfam" id="PF13715">
    <property type="entry name" value="CarbopepD_reg_2"/>
    <property type="match status" value="1"/>
</dbReference>
<name>A0ABW5XAJ4_9FLAO</name>
<reference evidence="2" key="1">
    <citation type="journal article" date="2019" name="Int. J. Syst. Evol. Microbiol.">
        <title>The Global Catalogue of Microorganisms (GCM) 10K type strain sequencing project: providing services to taxonomists for standard genome sequencing and annotation.</title>
        <authorList>
            <consortium name="The Broad Institute Genomics Platform"/>
            <consortium name="The Broad Institute Genome Sequencing Center for Infectious Disease"/>
            <person name="Wu L."/>
            <person name="Ma J."/>
        </authorList>
    </citation>
    <scope>NUCLEOTIDE SEQUENCE [LARGE SCALE GENOMIC DNA]</scope>
    <source>
        <strain evidence="2">KCTC 52925</strain>
    </source>
</reference>
<accession>A0ABW5XAJ4</accession>
<dbReference type="Pfam" id="PF18939">
    <property type="entry name" value="DUF5686"/>
    <property type="match status" value="1"/>
</dbReference>
<sequence>MRSILLVLFLICNFSLCAQGIIKGRILNQENREPLPYAHIETSEGTTILTNIDGSFQLPVEKDSVEISISYIGFQSRKTTLYTATIFIEISLKPSMQNLNEVVISAGPNPANTIIQKALDNKNRNDPEKYLENFSYKSYTKFIVDNETGDLNLSADSTSAEIETILNDGRAYLSEKASTHYFEKGKGTIEVVEGVETAGFENPVYEVLALEVNPFSLYKNNYSLFKTEYASPLGREALENYSFKILDTIQGNRPAYMIYFKPKRDRIVAGLEGILYLDTETYAIQKATAQLLGAIKLQVDHSYTYLKEENIWFPSTQETTIRPGKGGKEIAIFGGSISVGAIQQKRGFFQRLLKSPILPNDLYLTVSSKNEEILIPGEPYEKRRIAKIMVNLEATERKPDFWETERLIPFTNRDMAAKAKVDSLIQSGNVKRKLQVKDAISRGYYPIGIVDLDISKIFKTNVYEGLRLGLGLRTNEKLFENFSLEGYTTYGFGDEALKYGAGANFYLNPRTSTTLKFYVSKDIDETGSVKFLKGDNPFSLIEPRSVNADFFYTYQTYWTGIEHQITSNFNGELRLKRDEITQIQDYQYLYNDQLFSDYNLSTAIFSFLWRPFSKYLSTPDRTVMTEKNFPQFTGQIEQSFRNLADGDFTFTRLGVRADHEIKRLDKSRTEFILEGNYVFGDFPLTHAFHSFPNNPNELEIFQRFSVAGRNSFETMYFNEFFSDRQAMFHVRHQLRPFNITEQLKPELVFISRFAIGDFQNPQDHINIEFDTLDKGFSEVGMELNKIFAGFGLSTAYRYGAYHLPTFKENFSFKFTLILEL</sequence>
<dbReference type="Proteomes" id="UP001597438">
    <property type="component" value="Unassembled WGS sequence"/>
</dbReference>
<dbReference type="Gene3D" id="2.60.40.1120">
    <property type="entry name" value="Carboxypeptidase-like, regulatory domain"/>
    <property type="match status" value="1"/>
</dbReference>
<proteinExistence type="predicted"/>
<dbReference type="InterPro" id="IPR043741">
    <property type="entry name" value="DUF5686"/>
</dbReference>
<evidence type="ECO:0000313" key="2">
    <source>
        <dbReference type="Proteomes" id="UP001597438"/>
    </source>
</evidence>
<keyword evidence="2" id="KW-1185">Reference proteome</keyword>